<name>A0ABX5FMF4_9BACL</name>
<proteinExistence type="predicted"/>
<protein>
    <submittedName>
        <fullName evidence="3">N-acetylmuramoyl-L-alanine amidase</fullName>
    </submittedName>
</protein>
<evidence type="ECO:0000259" key="2">
    <source>
        <dbReference type="SMART" id="SM00646"/>
    </source>
</evidence>
<dbReference type="SMART" id="SM00646">
    <property type="entry name" value="Ami_3"/>
    <property type="match status" value="1"/>
</dbReference>
<dbReference type="Gene3D" id="3.40.630.40">
    <property type="entry name" value="Zn-dependent exopeptidases"/>
    <property type="match status" value="1"/>
</dbReference>
<feature type="domain" description="MurNAc-LAA" evidence="2">
    <location>
        <begin position="78"/>
        <end position="189"/>
    </location>
</feature>
<evidence type="ECO:0000256" key="1">
    <source>
        <dbReference type="ARBA" id="ARBA00022801"/>
    </source>
</evidence>
<organism evidence="3 4">
    <name type="scientific">Brevibacillus porteri</name>
    <dbReference type="NCBI Taxonomy" id="2126350"/>
    <lineage>
        <taxon>Bacteria</taxon>
        <taxon>Bacillati</taxon>
        <taxon>Bacillota</taxon>
        <taxon>Bacilli</taxon>
        <taxon>Bacillales</taxon>
        <taxon>Paenibacillaceae</taxon>
        <taxon>Brevibacillus</taxon>
    </lineage>
</organism>
<sequence length="193" mass="21035">MSLRGKKIFIDPGHGGTASEGKNRCGTYAVGTSGKKSGNEKSSALAIAEVVVEYLEEAGANVKMSRTTDDPVCLDERAKMANKWGADIFVSFHHNSSTNTSANGLSAHYYKSEDKALAEAILPRIVDYTGLDTWGSTGIRKDNFQVLRDTDMPATLLELGFMSNPDDDAFIADYDNKIDMAGGIYRGIRDYFE</sequence>
<gene>
    <name evidence="3" type="ORF">C7R92_23250</name>
</gene>
<dbReference type="RefSeq" id="WP_106835811.1">
    <property type="nucleotide sequence ID" value="NZ_JARMEW010000034.1"/>
</dbReference>
<dbReference type="Proteomes" id="UP000241645">
    <property type="component" value="Unassembled WGS sequence"/>
</dbReference>
<dbReference type="Pfam" id="PF01520">
    <property type="entry name" value="Amidase_3"/>
    <property type="match status" value="1"/>
</dbReference>
<dbReference type="InterPro" id="IPR002508">
    <property type="entry name" value="MurNAc-LAA_cat"/>
</dbReference>
<evidence type="ECO:0000313" key="3">
    <source>
        <dbReference type="EMBL" id="PSK06357.1"/>
    </source>
</evidence>
<reference evidence="3 4" key="1">
    <citation type="submission" date="2018-03" db="EMBL/GenBank/DDBJ databases">
        <title>Brevisbacillus phylogenomics.</title>
        <authorList>
            <person name="Dunlap C."/>
        </authorList>
    </citation>
    <scope>NUCLEOTIDE SEQUENCE [LARGE SCALE GENOMIC DNA]</scope>
    <source>
        <strain evidence="3 4">NRRL B-41110</strain>
    </source>
</reference>
<keyword evidence="1" id="KW-0378">Hydrolase</keyword>
<dbReference type="PANTHER" id="PTHR30404">
    <property type="entry name" value="N-ACETYLMURAMOYL-L-ALANINE AMIDASE"/>
    <property type="match status" value="1"/>
</dbReference>
<dbReference type="CDD" id="cd02696">
    <property type="entry name" value="MurNAc-LAA"/>
    <property type="match status" value="1"/>
</dbReference>
<dbReference type="PANTHER" id="PTHR30404:SF0">
    <property type="entry name" value="N-ACETYLMURAMOYL-L-ALANINE AMIDASE AMIC"/>
    <property type="match status" value="1"/>
</dbReference>
<dbReference type="EMBL" id="PXZO01000049">
    <property type="protein sequence ID" value="PSK06357.1"/>
    <property type="molecule type" value="Genomic_DNA"/>
</dbReference>
<dbReference type="SUPFAM" id="SSF53187">
    <property type="entry name" value="Zn-dependent exopeptidases"/>
    <property type="match status" value="1"/>
</dbReference>
<keyword evidence="4" id="KW-1185">Reference proteome</keyword>
<dbReference type="GeneID" id="95753017"/>
<accession>A0ABX5FMF4</accession>
<comment type="caution">
    <text evidence="3">The sequence shown here is derived from an EMBL/GenBank/DDBJ whole genome shotgun (WGS) entry which is preliminary data.</text>
</comment>
<evidence type="ECO:0000313" key="4">
    <source>
        <dbReference type="Proteomes" id="UP000241645"/>
    </source>
</evidence>
<dbReference type="InterPro" id="IPR050695">
    <property type="entry name" value="N-acetylmuramoyl_amidase_3"/>
</dbReference>